<feature type="transmembrane region" description="Helical" evidence="7">
    <location>
        <begin position="247"/>
        <end position="270"/>
    </location>
</feature>
<dbReference type="PANTHER" id="PTHR33048:SF164">
    <property type="entry name" value="INTEGRAL MEMBRANE PROTEIN-RELATED"/>
    <property type="match status" value="1"/>
</dbReference>
<organism evidence="10">
    <name type="scientific">Arthroderma gypseum (strain ATCC MYA-4604 / CBS 118893)</name>
    <name type="common">Microsporum gypseum</name>
    <dbReference type="NCBI Taxonomy" id="535722"/>
    <lineage>
        <taxon>Eukaryota</taxon>
        <taxon>Fungi</taxon>
        <taxon>Dikarya</taxon>
        <taxon>Ascomycota</taxon>
        <taxon>Pezizomycotina</taxon>
        <taxon>Eurotiomycetes</taxon>
        <taxon>Eurotiomycetidae</taxon>
        <taxon>Onygenales</taxon>
        <taxon>Arthrodermataceae</taxon>
        <taxon>Nannizzia</taxon>
    </lineage>
</organism>
<keyword evidence="3 7" id="KW-1133">Transmembrane helix</keyword>
<comment type="subcellular location">
    <subcellularLocation>
        <location evidence="1">Membrane</location>
        <topology evidence="1">Multi-pass membrane protein</topology>
    </subcellularLocation>
</comment>
<name>E4V778_ARTGP</name>
<gene>
    <name evidence="9" type="ORF">MGYG_08869</name>
</gene>
<evidence type="ECO:0000259" key="8">
    <source>
        <dbReference type="Pfam" id="PF20684"/>
    </source>
</evidence>
<dbReference type="HOGENOM" id="CLU_028200_3_7_1"/>
<dbReference type="OMA" id="MAIVKCT"/>
<feature type="transmembrane region" description="Helical" evidence="7">
    <location>
        <begin position="175"/>
        <end position="195"/>
    </location>
</feature>
<feature type="region of interest" description="Disordered" evidence="6">
    <location>
        <begin position="353"/>
        <end position="377"/>
    </location>
</feature>
<feature type="domain" description="Rhodopsin" evidence="8">
    <location>
        <begin position="31"/>
        <end position="271"/>
    </location>
</feature>
<keyword evidence="4 7" id="KW-0472">Membrane</keyword>
<evidence type="ECO:0000256" key="4">
    <source>
        <dbReference type="ARBA" id="ARBA00023136"/>
    </source>
</evidence>
<keyword evidence="2 7" id="KW-0812">Transmembrane</keyword>
<evidence type="ECO:0000256" key="1">
    <source>
        <dbReference type="ARBA" id="ARBA00004141"/>
    </source>
</evidence>
<evidence type="ECO:0000256" key="7">
    <source>
        <dbReference type="SAM" id="Phobius"/>
    </source>
</evidence>
<evidence type="ECO:0000256" key="6">
    <source>
        <dbReference type="SAM" id="MobiDB-lite"/>
    </source>
</evidence>
<comment type="similarity">
    <text evidence="5">Belongs to the SAT4 family.</text>
</comment>
<dbReference type="OrthoDB" id="4167798at2759"/>
<dbReference type="AlphaFoldDB" id="E4V778"/>
<accession>E4V778</accession>
<dbReference type="InParanoid" id="E4V778"/>
<feature type="transmembrane region" description="Helical" evidence="7">
    <location>
        <begin position="126"/>
        <end position="147"/>
    </location>
</feature>
<evidence type="ECO:0000256" key="5">
    <source>
        <dbReference type="ARBA" id="ARBA00038359"/>
    </source>
</evidence>
<protein>
    <submittedName>
        <fullName evidence="9">Integral membrane protein</fullName>
    </submittedName>
</protein>
<keyword evidence="10" id="KW-1185">Reference proteome</keyword>
<dbReference type="VEuPathDB" id="FungiDB:MGYG_08869"/>
<feature type="transmembrane region" description="Helical" evidence="7">
    <location>
        <begin position="207"/>
        <end position="227"/>
    </location>
</feature>
<dbReference type="InterPro" id="IPR049326">
    <property type="entry name" value="Rhodopsin_dom_fungi"/>
</dbReference>
<proteinExistence type="inferred from homology"/>
<feature type="transmembrane region" description="Helical" evidence="7">
    <location>
        <begin position="14"/>
        <end position="35"/>
    </location>
</feature>
<feature type="compositionally biased region" description="Polar residues" evidence="6">
    <location>
        <begin position="353"/>
        <end position="374"/>
    </location>
</feature>
<evidence type="ECO:0000256" key="2">
    <source>
        <dbReference type="ARBA" id="ARBA00022692"/>
    </source>
</evidence>
<feature type="transmembrane region" description="Helical" evidence="7">
    <location>
        <begin position="47"/>
        <end position="72"/>
    </location>
</feature>
<evidence type="ECO:0000313" key="10">
    <source>
        <dbReference type="Proteomes" id="UP000002669"/>
    </source>
</evidence>
<evidence type="ECO:0000313" key="9">
    <source>
        <dbReference type="EMBL" id="EFQ96944.1"/>
    </source>
</evidence>
<feature type="transmembrane region" description="Helical" evidence="7">
    <location>
        <begin position="92"/>
        <end position="114"/>
    </location>
</feature>
<dbReference type="Proteomes" id="UP000002669">
    <property type="component" value="Unassembled WGS sequence"/>
</dbReference>
<dbReference type="InterPro" id="IPR052337">
    <property type="entry name" value="SAT4-like"/>
</dbReference>
<dbReference type="eggNOG" id="ENOG502SHS7">
    <property type="taxonomic scope" value="Eukaryota"/>
</dbReference>
<dbReference type="GO" id="GO:0016020">
    <property type="term" value="C:membrane"/>
    <property type="evidence" value="ECO:0007669"/>
    <property type="project" value="UniProtKB-SubCell"/>
</dbReference>
<dbReference type="RefSeq" id="XP_003169321.1">
    <property type="nucleotide sequence ID" value="XM_003169273.1"/>
</dbReference>
<evidence type="ECO:0000256" key="3">
    <source>
        <dbReference type="ARBA" id="ARBA00022989"/>
    </source>
</evidence>
<dbReference type="GeneID" id="10024375"/>
<dbReference type="PANTHER" id="PTHR33048">
    <property type="entry name" value="PTH11-LIKE INTEGRAL MEMBRANE PROTEIN (AFU_ORTHOLOGUE AFUA_5G11245)"/>
    <property type="match status" value="1"/>
</dbReference>
<dbReference type="EMBL" id="DS989831">
    <property type="protein sequence ID" value="EFQ96944.1"/>
    <property type="molecule type" value="Genomic_DNA"/>
</dbReference>
<sequence length="390" mass="43291">MEAGLPSDNNGPQVLSVMWSLFSVAASIVCIRLWIRIHLTKQFGWDDAFIVLAVVFGCVNVALLTVAVYYGLGRRQAYLDKSQVEQVFRYTWLSQPFHIMCINWGKVSAILLIIRIIESAKRQVRYFYAAIVFLTIINTGCVCIMVGQCQPPDAFWNPRLGGKCWSPSVLKNYTFLQSACSAVSDLFLAAYPIFVVSRLQMPRRVKLAITSVLLLGLVAFAGAIIKASYLPRLTVRADYPWATADLVIWAVVEEYLVLIATCVPTLGPLIKHIRRTSTSENTASTYTRYLKKVKGRFNSSPKTTLGTVTADSVYRKAALWKNSKLLNGLYSSSPTTGRDSYLLSVYDSGVKQQQQTEAHSSQEAIVGPSTSEAQQGEAITKVTEVHKQAH</sequence>
<dbReference type="Pfam" id="PF20684">
    <property type="entry name" value="Fung_rhodopsin"/>
    <property type="match status" value="1"/>
</dbReference>
<reference evidence="10" key="1">
    <citation type="journal article" date="2012" name="MBio">
        <title>Comparative genome analysis of Trichophyton rubrum and related dermatophytes reveals candidate genes involved in infection.</title>
        <authorList>
            <person name="Martinez D.A."/>
            <person name="Oliver B.G."/>
            <person name="Graeser Y."/>
            <person name="Goldberg J.M."/>
            <person name="Li W."/>
            <person name="Martinez-Rossi N.M."/>
            <person name="Monod M."/>
            <person name="Shelest E."/>
            <person name="Barton R.C."/>
            <person name="Birch E."/>
            <person name="Brakhage A.A."/>
            <person name="Chen Z."/>
            <person name="Gurr S.J."/>
            <person name="Heiman D."/>
            <person name="Heitman J."/>
            <person name="Kosti I."/>
            <person name="Rossi A."/>
            <person name="Saif S."/>
            <person name="Samalova M."/>
            <person name="Saunders C.W."/>
            <person name="Shea T."/>
            <person name="Summerbell R.C."/>
            <person name="Xu J."/>
            <person name="Young S."/>
            <person name="Zeng Q."/>
            <person name="Birren B.W."/>
            <person name="Cuomo C.A."/>
            <person name="White T.C."/>
        </authorList>
    </citation>
    <scope>NUCLEOTIDE SEQUENCE [LARGE SCALE GENOMIC DNA]</scope>
    <source>
        <strain evidence="10">ATCC MYA-4604 / CBS 118893</strain>
    </source>
</reference>